<keyword evidence="3" id="KW-0540">Nuclease</keyword>
<proteinExistence type="inferred from homology"/>
<dbReference type="InterPro" id="IPR029060">
    <property type="entry name" value="PIN-like_dom_sf"/>
</dbReference>
<organism evidence="10 11">
    <name type="scientific">Cupriavidus pauculus</name>
    <dbReference type="NCBI Taxonomy" id="82633"/>
    <lineage>
        <taxon>Bacteria</taxon>
        <taxon>Pseudomonadati</taxon>
        <taxon>Pseudomonadota</taxon>
        <taxon>Betaproteobacteria</taxon>
        <taxon>Burkholderiales</taxon>
        <taxon>Burkholderiaceae</taxon>
        <taxon>Cupriavidus</taxon>
    </lineage>
</organism>
<evidence type="ECO:0000259" key="9">
    <source>
        <dbReference type="Pfam" id="PF01850"/>
    </source>
</evidence>
<dbReference type="InterPro" id="IPR002716">
    <property type="entry name" value="PIN_dom"/>
</dbReference>
<dbReference type="InterPro" id="IPR050556">
    <property type="entry name" value="Type_II_TA_system_RNase"/>
</dbReference>
<evidence type="ECO:0000256" key="3">
    <source>
        <dbReference type="ARBA" id="ARBA00022722"/>
    </source>
</evidence>
<keyword evidence="2" id="KW-1277">Toxin-antitoxin system</keyword>
<evidence type="ECO:0000256" key="7">
    <source>
        <dbReference type="ARBA" id="ARBA00038093"/>
    </source>
</evidence>
<keyword evidence="5" id="KW-0378">Hydrolase</keyword>
<evidence type="ECO:0000256" key="5">
    <source>
        <dbReference type="ARBA" id="ARBA00022801"/>
    </source>
</evidence>
<evidence type="ECO:0000313" key="11">
    <source>
        <dbReference type="Proteomes" id="UP000234341"/>
    </source>
</evidence>
<evidence type="ECO:0000256" key="2">
    <source>
        <dbReference type="ARBA" id="ARBA00022649"/>
    </source>
</evidence>
<feature type="domain" description="PIN" evidence="9">
    <location>
        <begin position="2"/>
        <end position="129"/>
    </location>
</feature>
<dbReference type="CDD" id="cd18746">
    <property type="entry name" value="PIN_VapC4-5_FitB-like"/>
    <property type="match status" value="1"/>
</dbReference>
<dbReference type="Pfam" id="PF01850">
    <property type="entry name" value="PIN"/>
    <property type="match status" value="1"/>
</dbReference>
<sequence>MYLIDTDVISESRKGRRADPGVRAFFEDAEADGHALFVSVVTMGELRRGVELKRFRSDRQQCQALDEWLVAMQRRYLHNILGVDGRVVELWGHLRVPHPENPLDKMIAANAMIHGLAVVTRNVRDFAQTGVRLVDPFGTGPPMPRTPARTPALRDGLSLH</sequence>
<dbReference type="PANTHER" id="PTHR33653">
    <property type="entry name" value="RIBONUCLEASE VAPC2"/>
    <property type="match status" value="1"/>
</dbReference>
<dbReference type="PANTHER" id="PTHR33653:SF1">
    <property type="entry name" value="RIBONUCLEASE VAPC2"/>
    <property type="match status" value="1"/>
</dbReference>
<feature type="region of interest" description="Disordered" evidence="8">
    <location>
        <begin position="137"/>
        <end position="160"/>
    </location>
</feature>
<evidence type="ECO:0000313" key="10">
    <source>
        <dbReference type="EMBL" id="PLP96903.1"/>
    </source>
</evidence>
<dbReference type="Proteomes" id="UP000234341">
    <property type="component" value="Unassembled WGS sequence"/>
</dbReference>
<keyword evidence="6" id="KW-0460">Magnesium</keyword>
<comment type="similarity">
    <text evidence="7">Belongs to the PINc/VapC protein family.</text>
</comment>
<accession>A0A2N5C3U5</accession>
<gene>
    <name evidence="10" type="ORF">CYJ10_30420</name>
</gene>
<reference evidence="10 11" key="1">
    <citation type="submission" date="2017-12" db="EMBL/GenBank/DDBJ databases">
        <title>Genome sequence of the active heterotrophic nitrifier-denitrifier, Cupriavidus pauculus UM1.</title>
        <authorList>
            <person name="Putonti C."/>
            <person name="Castignetti D."/>
        </authorList>
    </citation>
    <scope>NUCLEOTIDE SEQUENCE [LARGE SCALE GENOMIC DNA]</scope>
    <source>
        <strain evidence="10 11">UM1</strain>
    </source>
</reference>
<evidence type="ECO:0000256" key="1">
    <source>
        <dbReference type="ARBA" id="ARBA00001946"/>
    </source>
</evidence>
<dbReference type="GO" id="GO:0046872">
    <property type="term" value="F:metal ion binding"/>
    <property type="evidence" value="ECO:0007669"/>
    <property type="project" value="UniProtKB-KW"/>
</dbReference>
<evidence type="ECO:0000256" key="8">
    <source>
        <dbReference type="SAM" id="MobiDB-lite"/>
    </source>
</evidence>
<comment type="caution">
    <text evidence="10">The sequence shown here is derived from an EMBL/GenBank/DDBJ whole genome shotgun (WGS) entry which is preliminary data.</text>
</comment>
<dbReference type="AlphaFoldDB" id="A0A2N5C3U5"/>
<evidence type="ECO:0000256" key="6">
    <source>
        <dbReference type="ARBA" id="ARBA00022842"/>
    </source>
</evidence>
<dbReference type="GO" id="GO:0004518">
    <property type="term" value="F:nuclease activity"/>
    <property type="evidence" value="ECO:0007669"/>
    <property type="project" value="UniProtKB-KW"/>
</dbReference>
<comment type="cofactor">
    <cofactor evidence="1">
        <name>Mg(2+)</name>
        <dbReference type="ChEBI" id="CHEBI:18420"/>
    </cofactor>
</comment>
<dbReference type="GO" id="GO:0016787">
    <property type="term" value="F:hydrolase activity"/>
    <property type="evidence" value="ECO:0007669"/>
    <property type="project" value="UniProtKB-KW"/>
</dbReference>
<dbReference type="Gene3D" id="3.40.50.1010">
    <property type="entry name" value="5'-nuclease"/>
    <property type="match status" value="1"/>
</dbReference>
<protein>
    <submittedName>
        <fullName evidence="10">VapC toxin family PIN domain ribonuclease</fullName>
    </submittedName>
</protein>
<evidence type="ECO:0000256" key="4">
    <source>
        <dbReference type="ARBA" id="ARBA00022723"/>
    </source>
</evidence>
<dbReference type="SUPFAM" id="SSF88723">
    <property type="entry name" value="PIN domain-like"/>
    <property type="match status" value="1"/>
</dbReference>
<name>A0A2N5C3U5_9BURK</name>
<dbReference type="OrthoDB" id="9804823at2"/>
<dbReference type="RefSeq" id="WP_101685159.1">
    <property type="nucleotide sequence ID" value="NZ_PJRP01000022.1"/>
</dbReference>
<keyword evidence="4" id="KW-0479">Metal-binding</keyword>
<dbReference type="EMBL" id="PJRP01000022">
    <property type="protein sequence ID" value="PLP96903.1"/>
    <property type="molecule type" value="Genomic_DNA"/>
</dbReference>